<accession>A0ABR1T350</accession>
<gene>
    <name evidence="2" type="ORF">PG994_014027</name>
</gene>
<dbReference type="RefSeq" id="XP_066708565.1">
    <property type="nucleotide sequence ID" value="XM_066865436.1"/>
</dbReference>
<evidence type="ECO:0000313" key="2">
    <source>
        <dbReference type="EMBL" id="KAK8041020.1"/>
    </source>
</evidence>
<dbReference type="EMBL" id="JAQQWL010000015">
    <property type="protein sequence ID" value="KAK8041020.1"/>
    <property type="molecule type" value="Genomic_DNA"/>
</dbReference>
<evidence type="ECO:0000313" key="3">
    <source>
        <dbReference type="Proteomes" id="UP001480595"/>
    </source>
</evidence>
<reference evidence="2 3" key="1">
    <citation type="submission" date="2023-01" db="EMBL/GenBank/DDBJ databases">
        <title>Analysis of 21 Apiospora genomes using comparative genomics revels a genus with tremendous synthesis potential of carbohydrate active enzymes and secondary metabolites.</title>
        <authorList>
            <person name="Sorensen T."/>
        </authorList>
    </citation>
    <scope>NUCLEOTIDE SEQUENCE [LARGE SCALE GENOMIC DNA]</scope>
    <source>
        <strain evidence="2 3">CBS 135458</strain>
    </source>
</reference>
<evidence type="ECO:0000256" key="1">
    <source>
        <dbReference type="SAM" id="MobiDB-lite"/>
    </source>
</evidence>
<dbReference type="GeneID" id="92098499"/>
<organism evidence="2 3">
    <name type="scientific">Apiospora phragmitis</name>
    <dbReference type="NCBI Taxonomy" id="2905665"/>
    <lineage>
        <taxon>Eukaryota</taxon>
        <taxon>Fungi</taxon>
        <taxon>Dikarya</taxon>
        <taxon>Ascomycota</taxon>
        <taxon>Pezizomycotina</taxon>
        <taxon>Sordariomycetes</taxon>
        <taxon>Xylariomycetidae</taxon>
        <taxon>Amphisphaeriales</taxon>
        <taxon>Apiosporaceae</taxon>
        <taxon>Apiospora</taxon>
    </lineage>
</organism>
<name>A0ABR1T350_9PEZI</name>
<sequence>MHHDHHHEWTVAGPPGQTVAPPLLTQDSSSSSSSPKAAELNAASSDAQHRVLHTPELLETILAGCGDMRAVLHAQRVSVFWRDAIRASPLLQCMLYFEPVAPFAPDESLSPEELRDSFALNPLLCHYFPQWLRADQRQQMGGTMSFARRHYREDEAVSDIDLEEVAEEDEADGHGGSSKSVPVPLFPPERRDAFTRAGASWRRMLVCQPASLGLGYTLVRPAATMSPDEQQRRSWLTPVGWRQPQGGWIQLAEARWVHHAISMGRVCGFLETPVPKDDDGEGGGLRMGTLFDICLQQHLYYGDQGRQGRHSYLDLHWVPPGYDGLYPYNQVGLQFRPFTPNLGVSVFAVLEDVVHHRGFHPDGQRTTTELLSTEELETFRCEEHTDRQFTQLRDR</sequence>
<feature type="region of interest" description="Disordered" evidence="1">
    <location>
        <begin position="1"/>
        <end position="47"/>
    </location>
</feature>
<dbReference type="Proteomes" id="UP001480595">
    <property type="component" value="Unassembled WGS sequence"/>
</dbReference>
<feature type="compositionally biased region" description="Acidic residues" evidence="1">
    <location>
        <begin position="159"/>
        <end position="171"/>
    </location>
</feature>
<proteinExistence type="predicted"/>
<comment type="caution">
    <text evidence="2">The sequence shown here is derived from an EMBL/GenBank/DDBJ whole genome shotgun (WGS) entry which is preliminary data.</text>
</comment>
<feature type="region of interest" description="Disordered" evidence="1">
    <location>
        <begin position="159"/>
        <end position="185"/>
    </location>
</feature>
<keyword evidence="3" id="KW-1185">Reference proteome</keyword>
<protein>
    <submittedName>
        <fullName evidence="2">F-box domain protein</fullName>
    </submittedName>
</protein>